<evidence type="ECO:0000256" key="5">
    <source>
        <dbReference type="ARBA" id="ARBA00023293"/>
    </source>
</evidence>
<accession>A0A3P6PM09</accession>
<dbReference type="PANTHER" id="PTHR11920">
    <property type="entry name" value="GUANYLYL CYCLASE"/>
    <property type="match status" value="1"/>
</dbReference>
<dbReference type="EMBL" id="UYRT01000521">
    <property type="protein sequence ID" value="VDK28305.1"/>
    <property type="molecule type" value="Genomic_DNA"/>
</dbReference>
<evidence type="ECO:0000256" key="1">
    <source>
        <dbReference type="ARBA" id="ARBA00001436"/>
    </source>
</evidence>
<dbReference type="GO" id="GO:0007168">
    <property type="term" value="P:receptor guanylyl cyclase signaling pathway"/>
    <property type="evidence" value="ECO:0007669"/>
    <property type="project" value="TreeGrafter"/>
</dbReference>
<evidence type="ECO:0000256" key="4">
    <source>
        <dbReference type="ARBA" id="ARBA00023239"/>
    </source>
</evidence>
<dbReference type="GO" id="GO:0004672">
    <property type="term" value="F:protein kinase activity"/>
    <property type="evidence" value="ECO:0007669"/>
    <property type="project" value="InterPro"/>
</dbReference>
<evidence type="ECO:0000256" key="3">
    <source>
        <dbReference type="ARBA" id="ARBA00022741"/>
    </source>
</evidence>
<feature type="domain" description="Protein kinase" evidence="7">
    <location>
        <begin position="28"/>
        <end position="225"/>
    </location>
</feature>
<organism evidence="8 9">
    <name type="scientific">Gongylonema pulchrum</name>
    <dbReference type="NCBI Taxonomy" id="637853"/>
    <lineage>
        <taxon>Eukaryota</taxon>
        <taxon>Metazoa</taxon>
        <taxon>Ecdysozoa</taxon>
        <taxon>Nematoda</taxon>
        <taxon>Chromadorea</taxon>
        <taxon>Rhabditida</taxon>
        <taxon>Spirurina</taxon>
        <taxon>Spiruromorpha</taxon>
        <taxon>Spiruroidea</taxon>
        <taxon>Gongylonematidae</taxon>
        <taxon>Gongylonema</taxon>
    </lineage>
</organism>
<evidence type="ECO:0000259" key="7">
    <source>
        <dbReference type="PROSITE" id="PS50011"/>
    </source>
</evidence>
<dbReference type="GO" id="GO:0001653">
    <property type="term" value="F:peptide receptor activity"/>
    <property type="evidence" value="ECO:0007669"/>
    <property type="project" value="TreeGrafter"/>
</dbReference>
<keyword evidence="4" id="KW-0456">Lyase</keyword>
<feature type="transmembrane region" description="Helical" evidence="6">
    <location>
        <begin position="32"/>
        <end position="52"/>
    </location>
</feature>
<dbReference type="OrthoDB" id="5860608at2759"/>
<reference evidence="8 9" key="1">
    <citation type="submission" date="2018-11" db="EMBL/GenBank/DDBJ databases">
        <authorList>
            <consortium name="Pathogen Informatics"/>
        </authorList>
    </citation>
    <scope>NUCLEOTIDE SEQUENCE [LARGE SCALE GENOMIC DNA]</scope>
</reference>
<keyword evidence="6" id="KW-0472">Membrane</keyword>
<dbReference type="EC" id="4.6.1.2" evidence="2"/>
<name>A0A3P6PM09_9BILA</name>
<dbReference type="GO" id="GO:0005524">
    <property type="term" value="F:ATP binding"/>
    <property type="evidence" value="ECO:0007669"/>
    <property type="project" value="InterPro"/>
</dbReference>
<keyword evidence="9" id="KW-1185">Reference proteome</keyword>
<dbReference type="PANTHER" id="PTHR11920:SF503">
    <property type="entry name" value="RECEPTOR-TYPE GUANYLATE CYCLASE GCY-9"/>
    <property type="match status" value="1"/>
</dbReference>
<keyword evidence="6" id="KW-0812">Transmembrane</keyword>
<dbReference type="GO" id="GO:0004016">
    <property type="term" value="F:adenylate cyclase activity"/>
    <property type="evidence" value="ECO:0007669"/>
    <property type="project" value="TreeGrafter"/>
</dbReference>
<dbReference type="SUPFAM" id="SSF56112">
    <property type="entry name" value="Protein kinase-like (PK-like)"/>
    <property type="match status" value="1"/>
</dbReference>
<protein>
    <recommendedName>
        <fullName evidence="2">guanylate cyclase</fullName>
        <ecNumber evidence="2">4.6.1.2</ecNumber>
    </recommendedName>
</protein>
<dbReference type="Pfam" id="PF07714">
    <property type="entry name" value="PK_Tyr_Ser-Thr"/>
    <property type="match status" value="1"/>
</dbReference>
<sequence>MINYWPTASGEPPPDMPHCGYDGSLCDHTKHIVLGAGLVIALVSIPLGYYLYRRGKEKQLYDMTWRIPRESVRLLDAAFGLKMLENENLNKFYGICFNQHNELLILWVLIARGSLEDILFNEEMKLSRNFQVSFAKDVVKGLLYLHTSAVQYHGLLCLQNCLVDSSWTIKLTNFCTEIIVAEKLARNEIKEMHKDVDDDIEFANGSRSNCVAFVLNFFALKQIKL</sequence>
<dbReference type="InterPro" id="IPR001245">
    <property type="entry name" value="Ser-Thr/Tyr_kinase_cat_dom"/>
</dbReference>
<dbReference type="Proteomes" id="UP000271098">
    <property type="component" value="Unassembled WGS sequence"/>
</dbReference>
<dbReference type="Gene3D" id="1.10.510.10">
    <property type="entry name" value="Transferase(Phosphotransferase) domain 1"/>
    <property type="match status" value="1"/>
</dbReference>
<comment type="catalytic activity">
    <reaction evidence="1">
        <text>GTP = 3',5'-cyclic GMP + diphosphate</text>
        <dbReference type="Rhea" id="RHEA:13665"/>
        <dbReference type="ChEBI" id="CHEBI:33019"/>
        <dbReference type="ChEBI" id="CHEBI:37565"/>
        <dbReference type="ChEBI" id="CHEBI:57746"/>
        <dbReference type="EC" id="4.6.1.2"/>
    </reaction>
</comment>
<dbReference type="InterPro" id="IPR050401">
    <property type="entry name" value="Cyclic_nucleotide_synthase"/>
</dbReference>
<dbReference type="GO" id="GO:0004383">
    <property type="term" value="F:guanylate cyclase activity"/>
    <property type="evidence" value="ECO:0007669"/>
    <property type="project" value="UniProtKB-EC"/>
</dbReference>
<evidence type="ECO:0000256" key="2">
    <source>
        <dbReference type="ARBA" id="ARBA00012202"/>
    </source>
</evidence>
<dbReference type="PROSITE" id="PS50011">
    <property type="entry name" value="PROTEIN_KINASE_DOM"/>
    <property type="match status" value="1"/>
</dbReference>
<proteinExistence type="predicted"/>
<gene>
    <name evidence="8" type="ORF">GPUH_LOCUS559</name>
</gene>
<keyword evidence="3" id="KW-0547">Nucleotide-binding</keyword>
<evidence type="ECO:0000256" key="6">
    <source>
        <dbReference type="SAM" id="Phobius"/>
    </source>
</evidence>
<evidence type="ECO:0000313" key="8">
    <source>
        <dbReference type="EMBL" id="VDK28305.1"/>
    </source>
</evidence>
<dbReference type="InterPro" id="IPR000719">
    <property type="entry name" value="Prot_kinase_dom"/>
</dbReference>
<keyword evidence="6" id="KW-1133">Transmembrane helix</keyword>
<evidence type="ECO:0000313" key="9">
    <source>
        <dbReference type="Proteomes" id="UP000271098"/>
    </source>
</evidence>
<keyword evidence="5" id="KW-0141">cGMP biosynthesis</keyword>
<dbReference type="AlphaFoldDB" id="A0A3P6PM09"/>
<dbReference type="GO" id="GO:0005886">
    <property type="term" value="C:plasma membrane"/>
    <property type="evidence" value="ECO:0007669"/>
    <property type="project" value="TreeGrafter"/>
</dbReference>
<dbReference type="InterPro" id="IPR011009">
    <property type="entry name" value="Kinase-like_dom_sf"/>
</dbReference>